<evidence type="ECO:0000313" key="3">
    <source>
        <dbReference type="Proteomes" id="UP000281955"/>
    </source>
</evidence>
<feature type="region of interest" description="Disordered" evidence="1">
    <location>
        <begin position="1"/>
        <end position="61"/>
    </location>
</feature>
<comment type="caution">
    <text evidence="2">The sequence shown here is derived from an EMBL/GenBank/DDBJ whole genome shotgun (WGS) entry which is preliminary data.</text>
</comment>
<evidence type="ECO:0008006" key="4">
    <source>
        <dbReference type="Google" id="ProtNLM"/>
    </source>
</evidence>
<dbReference type="AlphaFoldDB" id="A0A420XTI2"/>
<keyword evidence="3" id="KW-1185">Reference proteome</keyword>
<reference evidence="2 3" key="1">
    <citation type="submission" date="2018-10" db="EMBL/GenBank/DDBJ databases">
        <title>Genomic Encyclopedia of Archaeal and Bacterial Type Strains, Phase II (KMG-II): from individual species to whole genera.</title>
        <authorList>
            <person name="Goeker M."/>
        </authorList>
    </citation>
    <scope>NUCLEOTIDE SEQUENCE [LARGE SCALE GENOMIC DNA]</scope>
    <source>
        <strain evidence="2 3">RP-AC37</strain>
    </source>
</reference>
<dbReference type="RefSeq" id="WP_121191871.1">
    <property type="nucleotide sequence ID" value="NZ_RBWV01000009.1"/>
</dbReference>
<protein>
    <recommendedName>
        <fullName evidence="4">Flagellar protein FlaG</fullName>
    </recommendedName>
</protein>
<proteinExistence type="predicted"/>
<sequence length="116" mass="12302">MVEPVDPVARSSGAYAGGWPRQPQSPPPPPPQSAPPGAAAPAPHGSREEPSPELAPASQLDVQVVRRDSRAGEMGINVVRVLNPRTGEPIYQSPPEGVLVMLESALWRLRKKDSDG</sequence>
<evidence type="ECO:0000256" key="1">
    <source>
        <dbReference type="SAM" id="MobiDB-lite"/>
    </source>
</evidence>
<organism evidence="2 3">
    <name type="scientific">Motilibacter peucedani</name>
    <dbReference type="NCBI Taxonomy" id="598650"/>
    <lineage>
        <taxon>Bacteria</taxon>
        <taxon>Bacillati</taxon>
        <taxon>Actinomycetota</taxon>
        <taxon>Actinomycetes</taxon>
        <taxon>Motilibacterales</taxon>
        <taxon>Motilibacteraceae</taxon>
        <taxon>Motilibacter</taxon>
    </lineage>
</organism>
<accession>A0A420XTI2</accession>
<dbReference type="InParanoid" id="A0A420XTI2"/>
<dbReference type="EMBL" id="RBWV01000009">
    <property type="protein sequence ID" value="RKS80143.1"/>
    <property type="molecule type" value="Genomic_DNA"/>
</dbReference>
<dbReference type="OrthoDB" id="9961780at2"/>
<name>A0A420XTI2_9ACTN</name>
<dbReference type="Proteomes" id="UP000281955">
    <property type="component" value="Unassembled WGS sequence"/>
</dbReference>
<feature type="compositionally biased region" description="Pro residues" evidence="1">
    <location>
        <begin position="23"/>
        <end position="34"/>
    </location>
</feature>
<evidence type="ECO:0000313" key="2">
    <source>
        <dbReference type="EMBL" id="RKS80143.1"/>
    </source>
</evidence>
<gene>
    <name evidence="2" type="ORF">CLV35_0564</name>
</gene>